<dbReference type="Pfam" id="PF00026">
    <property type="entry name" value="Asp"/>
    <property type="match status" value="1"/>
</dbReference>
<dbReference type="InterPro" id="IPR021109">
    <property type="entry name" value="Peptidase_aspartic_dom_sf"/>
</dbReference>
<dbReference type="InterPro" id="IPR033121">
    <property type="entry name" value="PEPTIDASE_A1"/>
</dbReference>
<protein>
    <submittedName>
        <fullName evidence="4">Vacuolar protease A</fullName>
    </submittedName>
</protein>
<dbReference type="InterPro" id="IPR034164">
    <property type="entry name" value="Pepsin-like_dom"/>
</dbReference>
<dbReference type="EMBL" id="LUEZ02000042">
    <property type="protein sequence ID" value="RDB24648.1"/>
    <property type="molecule type" value="Genomic_DNA"/>
</dbReference>
<keyword evidence="5" id="KW-1185">Reference proteome</keyword>
<dbReference type="InterPro" id="IPR001461">
    <property type="entry name" value="Aspartic_peptidase_A1"/>
</dbReference>
<evidence type="ECO:0000256" key="1">
    <source>
        <dbReference type="ARBA" id="ARBA00007447"/>
    </source>
</evidence>
<feature type="active site" evidence="2">
    <location>
        <position position="51"/>
    </location>
</feature>
<name>A0A369JS63_HYPMA</name>
<dbReference type="Gene3D" id="2.40.70.10">
    <property type="entry name" value="Acid Proteases"/>
    <property type="match status" value="2"/>
</dbReference>
<proteinExistence type="inferred from homology"/>
<dbReference type="Proteomes" id="UP000076154">
    <property type="component" value="Unassembled WGS sequence"/>
</dbReference>
<dbReference type="InParanoid" id="A0A369JS63"/>
<organism evidence="4 5">
    <name type="scientific">Hypsizygus marmoreus</name>
    <name type="common">White beech mushroom</name>
    <name type="synonym">Agaricus marmoreus</name>
    <dbReference type="NCBI Taxonomy" id="39966"/>
    <lineage>
        <taxon>Eukaryota</taxon>
        <taxon>Fungi</taxon>
        <taxon>Dikarya</taxon>
        <taxon>Basidiomycota</taxon>
        <taxon>Agaricomycotina</taxon>
        <taxon>Agaricomycetes</taxon>
        <taxon>Agaricomycetidae</taxon>
        <taxon>Agaricales</taxon>
        <taxon>Tricholomatineae</taxon>
        <taxon>Lyophyllaceae</taxon>
        <taxon>Hypsizygus</taxon>
    </lineage>
</organism>
<dbReference type="GO" id="GO:0004190">
    <property type="term" value="F:aspartic-type endopeptidase activity"/>
    <property type="evidence" value="ECO:0007669"/>
    <property type="project" value="InterPro"/>
</dbReference>
<dbReference type="AlphaFoldDB" id="A0A369JS63"/>
<dbReference type="PANTHER" id="PTHR47966:SF51">
    <property type="entry name" value="BETA-SITE APP-CLEAVING ENZYME, ISOFORM A-RELATED"/>
    <property type="match status" value="1"/>
</dbReference>
<evidence type="ECO:0000313" key="5">
    <source>
        <dbReference type="Proteomes" id="UP000076154"/>
    </source>
</evidence>
<dbReference type="PANTHER" id="PTHR47966">
    <property type="entry name" value="BETA-SITE APP-CLEAVING ENZYME, ISOFORM A-RELATED"/>
    <property type="match status" value="1"/>
</dbReference>
<accession>A0A369JS63</accession>
<dbReference type="CDD" id="cd05471">
    <property type="entry name" value="pepsin_like"/>
    <property type="match status" value="1"/>
</dbReference>
<sequence length="360" mass="39068">MCLSGTISTAQIFNGMDPFKVSMLEKPHKVALLTSFLEVGTPPQTFTVVFDTGSDTFEIPGKNCTTCSNQQIFDWDKSSTYKYIDNGDGLWLQFATGTGVTPVNSTDPDWTMTMWQVSDTVSVGGLPVLDVPFYLIDFQSPAFSADPFDGIMGLGTAPESFFGKLVESGFPALFSFYLTPHTVGKAELTLGGIDHSKFNTPMIFSAIHPNAGFWTLLSSRIVVNGKTTESLSQERRVIFDSATSNLVFPKNLTEAIYALISPKIRPNPQVPGAYGIPCSQLRSLPAIIAFTFPSTSGTPFNLTLPSCELNVGPFASNPSLCQTVINAWEFEFDAIIGGSLLKHYYSTWNAGNGTMGFAKL</sequence>
<gene>
    <name evidence="4" type="primary">PEP2</name>
    <name evidence="4" type="ORF">Hypma_008241</name>
</gene>
<evidence type="ECO:0000259" key="3">
    <source>
        <dbReference type="PROSITE" id="PS51767"/>
    </source>
</evidence>
<reference evidence="4" key="1">
    <citation type="submission" date="2018-04" db="EMBL/GenBank/DDBJ databases">
        <title>Whole genome sequencing of Hypsizygus marmoreus.</title>
        <authorList>
            <person name="Choi I.-G."/>
            <person name="Min B."/>
            <person name="Kim J.-G."/>
            <person name="Kim S."/>
            <person name="Oh Y.-L."/>
            <person name="Kong W.-S."/>
            <person name="Park H."/>
            <person name="Jeong J."/>
            <person name="Song E.-S."/>
        </authorList>
    </citation>
    <scope>NUCLEOTIDE SEQUENCE [LARGE SCALE GENOMIC DNA]</scope>
    <source>
        <strain evidence="4">51987-8</strain>
    </source>
</reference>
<dbReference type="STRING" id="39966.A0A369JS63"/>
<evidence type="ECO:0000313" key="4">
    <source>
        <dbReference type="EMBL" id="RDB24648.1"/>
    </source>
</evidence>
<keyword evidence="4" id="KW-0378">Hydrolase</keyword>
<comment type="similarity">
    <text evidence="1">Belongs to the peptidase A1 family.</text>
</comment>
<evidence type="ECO:0000256" key="2">
    <source>
        <dbReference type="PIRSR" id="PIRSR601461-1"/>
    </source>
</evidence>
<dbReference type="PROSITE" id="PS51767">
    <property type="entry name" value="PEPTIDASE_A1"/>
    <property type="match status" value="1"/>
</dbReference>
<feature type="domain" description="Peptidase A1" evidence="3">
    <location>
        <begin position="33"/>
        <end position="358"/>
    </location>
</feature>
<comment type="caution">
    <text evidence="4">The sequence shown here is derived from an EMBL/GenBank/DDBJ whole genome shotgun (WGS) entry which is preliminary data.</text>
</comment>
<dbReference type="OrthoDB" id="771136at2759"/>
<feature type="active site" evidence="2">
    <location>
        <position position="240"/>
    </location>
</feature>
<keyword evidence="4" id="KW-0645">Protease</keyword>
<dbReference type="SUPFAM" id="SSF50630">
    <property type="entry name" value="Acid proteases"/>
    <property type="match status" value="1"/>
</dbReference>
<dbReference type="GO" id="GO:0006508">
    <property type="term" value="P:proteolysis"/>
    <property type="evidence" value="ECO:0007669"/>
    <property type="project" value="UniProtKB-KW"/>
</dbReference>
<dbReference type="PRINTS" id="PR00792">
    <property type="entry name" value="PEPSIN"/>
</dbReference>